<dbReference type="PANTHER" id="PTHR30383">
    <property type="entry name" value="THIOESTERASE 1/PROTEASE 1/LYSOPHOSPHOLIPASE L1"/>
    <property type="match status" value="1"/>
</dbReference>
<dbReference type="SUPFAM" id="SSF52266">
    <property type="entry name" value="SGNH hydrolase"/>
    <property type="match status" value="1"/>
</dbReference>
<evidence type="ECO:0000313" key="3">
    <source>
        <dbReference type="Proteomes" id="UP000183947"/>
    </source>
</evidence>
<dbReference type="AlphaFoldDB" id="A0A1M7EPZ1"/>
<keyword evidence="3" id="KW-1185">Reference proteome</keyword>
<dbReference type="STRING" id="1121959.SAMN02746009_03650"/>
<proteinExistence type="predicted"/>
<gene>
    <name evidence="2" type="ORF">SAMN02746009_03650</name>
</gene>
<reference evidence="3" key="1">
    <citation type="submission" date="2016-11" db="EMBL/GenBank/DDBJ databases">
        <authorList>
            <person name="Varghese N."/>
            <person name="Submissions S."/>
        </authorList>
    </citation>
    <scope>NUCLEOTIDE SEQUENCE [LARGE SCALE GENOMIC DNA]</scope>
    <source>
        <strain evidence="3">DSM 18569</strain>
    </source>
</reference>
<accession>A0A1M7EPZ1</accession>
<dbReference type="EMBL" id="FRAS01000026">
    <property type="protein sequence ID" value="SHL93653.1"/>
    <property type="molecule type" value="Genomic_DNA"/>
</dbReference>
<dbReference type="Pfam" id="PF13472">
    <property type="entry name" value="Lipase_GDSL_2"/>
    <property type="match status" value="1"/>
</dbReference>
<feature type="domain" description="SGNH hydrolase-type esterase" evidence="1">
    <location>
        <begin position="10"/>
        <end position="167"/>
    </location>
</feature>
<dbReference type="Proteomes" id="UP000183947">
    <property type="component" value="Unassembled WGS sequence"/>
</dbReference>
<dbReference type="InterPro" id="IPR013830">
    <property type="entry name" value="SGNH_hydro"/>
</dbReference>
<dbReference type="GO" id="GO:0004622">
    <property type="term" value="F:phosphatidylcholine lysophospholipase activity"/>
    <property type="evidence" value="ECO:0007669"/>
    <property type="project" value="TreeGrafter"/>
</dbReference>
<dbReference type="RefSeq" id="WP_073288202.1">
    <property type="nucleotide sequence ID" value="NZ_FRAS01000026.1"/>
</dbReference>
<dbReference type="InterPro" id="IPR036514">
    <property type="entry name" value="SGNH_hydro_sf"/>
</dbReference>
<sequence length="183" mass="20338">MMAPLPCYLLLGDSLTAGFDVTRLLPELAIRNEGVSGDSTVELLERLRPDWLLTPGLRAVFVCIGTNDLARDRTDHFILQQITRLVAALRPAAGPARPIYLTSLFPTRDNEPRPNPRIVGFNRQLALLATQLGTRFLNLHPHFADAAGQLYACYTEDGLHLTEAAYAQWARLLQATIDADFRT</sequence>
<dbReference type="Gene3D" id="3.40.50.1110">
    <property type="entry name" value="SGNH hydrolase"/>
    <property type="match status" value="1"/>
</dbReference>
<dbReference type="InterPro" id="IPR051532">
    <property type="entry name" value="Ester_Hydrolysis_Enzymes"/>
</dbReference>
<evidence type="ECO:0000259" key="1">
    <source>
        <dbReference type="Pfam" id="PF13472"/>
    </source>
</evidence>
<dbReference type="OrthoDB" id="9790057at2"/>
<protein>
    <submittedName>
        <fullName evidence="2">Lysophospholipase L1</fullName>
    </submittedName>
</protein>
<organism evidence="2 3">
    <name type="scientific">Hymenobacter psychrotolerans DSM 18569</name>
    <dbReference type="NCBI Taxonomy" id="1121959"/>
    <lineage>
        <taxon>Bacteria</taxon>
        <taxon>Pseudomonadati</taxon>
        <taxon>Bacteroidota</taxon>
        <taxon>Cytophagia</taxon>
        <taxon>Cytophagales</taxon>
        <taxon>Hymenobacteraceae</taxon>
        <taxon>Hymenobacter</taxon>
    </lineage>
</organism>
<evidence type="ECO:0000313" key="2">
    <source>
        <dbReference type="EMBL" id="SHL93653.1"/>
    </source>
</evidence>
<name>A0A1M7EPZ1_9BACT</name>
<dbReference type="PANTHER" id="PTHR30383:SF5">
    <property type="entry name" value="SGNH HYDROLASE-TYPE ESTERASE DOMAIN-CONTAINING PROTEIN"/>
    <property type="match status" value="1"/>
</dbReference>